<dbReference type="GO" id="GO:0009277">
    <property type="term" value="C:fungal-type cell wall"/>
    <property type="evidence" value="ECO:0007669"/>
    <property type="project" value="TreeGrafter"/>
</dbReference>
<dbReference type="Pfam" id="PF12454">
    <property type="entry name" value="Ecm33"/>
    <property type="match status" value="1"/>
</dbReference>
<evidence type="ECO:0000313" key="8">
    <source>
        <dbReference type="Proteomes" id="UP000700596"/>
    </source>
</evidence>
<dbReference type="OrthoDB" id="536881at2759"/>
<evidence type="ECO:0000256" key="6">
    <source>
        <dbReference type="SAM" id="SignalP"/>
    </source>
</evidence>
<dbReference type="EMBL" id="JAGMWT010000007">
    <property type="protein sequence ID" value="KAH7125449.1"/>
    <property type="molecule type" value="Genomic_DNA"/>
</dbReference>
<organism evidence="7 8">
    <name type="scientific">Dendryphion nanum</name>
    <dbReference type="NCBI Taxonomy" id="256645"/>
    <lineage>
        <taxon>Eukaryota</taxon>
        <taxon>Fungi</taxon>
        <taxon>Dikarya</taxon>
        <taxon>Ascomycota</taxon>
        <taxon>Pezizomycotina</taxon>
        <taxon>Dothideomycetes</taxon>
        <taxon>Pleosporomycetidae</taxon>
        <taxon>Pleosporales</taxon>
        <taxon>Torulaceae</taxon>
        <taxon>Dendryphion</taxon>
    </lineage>
</organism>
<protein>
    <recommendedName>
        <fullName evidence="9">GPI-anchored cell wall organization protein Ecm33</fullName>
    </recommendedName>
</protein>
<dbReference type="Gene3D" id="3.80.20.20">
    <property type="entry name" value="Receptor L-domain"/>
    <property type="match status" value="2"/>
</dbReference>
<evidence type="ECO:0000256" key="3">
    <source>
        <dbReference type="ARBA" id="ARBA00022525"/>
    </source>
</evidence>
<feature type="chain" id="PRO_5040414928" description="GPI-anchored cell wall organization protein Ecm33" evidence="6">
    <location>
        <begin position="21"/>
        <end position="396"/>
    </location>
</feature>
<feature type="signal peptide" evidence="6">
    <location>
        <begin position="1"/>
        <end position="20"/>
    </location>
</feature>
<evidence type="ECO:0000313" key="7">
    <source>
        <dbReference type="EMBL" id="KAH7125449.1"/>
    </source>
</evidence>
<dbReference type="AlphaFoldDB" id="A0A9P9INC6"/>
<dbReference type="GO" id="GO:0005886">
    <property type="term" value="C:plasma membrane"/>
    <property type="evidence" value="ECO:0007669"/>
    <property type="project" value="TreeGrafter"/>
</dbReference>
<proteinExistence type="predicted"/>
<keyword evidence="2" id="KW-0134">Cell wall</keyword>
<dbReference type="Proteomes" id="UP000700596">
    <property type="component" value="Unassembled WGS sequence"/>
</dbReference>
<dbReference type="InterPro" id="IPR036941">
    <property type="entry name" value="Rcpt_L-dom_sf"/>
</dbReference>
<gene>
    <name evidence="7" type="ORF">B0J11DRAFT_306967</name>
</gene>
<evidence type="ECO:0000256" key="4">
    <source>
        <dbReference type="ARBA" id="ARBA00022729"/>
    </source>
</evidence>
<reference evidence="7" key="1">
    <citation type="journal article" date="2021" name="Nat. Commun.">
        <title>Genetic determinants of endophytism in the Arabidopsis root mycobiome.</title>
        <authorList>
            <person name="Mesny F."/>
            <person name="Miyauchi S."/>
            <person name="Thiergart T."/>
            <person name="Pickel B."/>
            <person name="Atanasova L."/>
            <person name="Karlsson M."/>
            <person name="Huettel B."/>
            <person name="Barry K.W."/>
            <person name="Haridas S."/>
            <person name="Chen C."/>
            <person name="Bauer D."/>
            <person name="Andreopoulos W."/>
            <person name="Pangilinan J."/>
            <person name="LaButti K."/>
            <person name="Riley R."/>
            <person name="Lipzen A."/>
            <person name="Clum A."/>
            <person name="Drula E."/>
            <person name="Henrissat B."/>
            <person name="Kohler A."/>
            <person name="Grigoriev I.V."/>
            <person name="Martin F.M."/>
            <person name="Hacquard S."/>
        </authorList>
    </citation>
    <scope>NUCLEOTIDE SEQUENCE</scope>
    <source>
        <strain evidence="7">MPI-CAGE-CH-0243</strain>
    </source>
</reference>
<evidence type="ECO:0000256" key="5">
    <source>
        <dbReference type="ARBA" id="ARBA00023180"/>
    </source>
</evidence>
<keyword evidence="5" id="KW-0325">Glycoprotein</keyword>
<accession>A0A9P9INC6</accession>
<dbReference type="PANTHER" id="PTHR31018:SF3">
    <property type="entry name" value="RECEPTOR PROTEIN-TYROSINE KINASE"/>
    <property type="match status" value="1"/>
</dbReference>
<evidence type="ECO:0000256" key="1">
    <source>
        <dbReference type="ARBA" id="ARBA00004191"/>
    </source>
</evidence>
<dbReference type="PANTHER" id="PTHR31018">
    <property type="entry name" value="SPORULATION-SPECIFIC PROTEIN-RELATED"/>
    <property type="match status" value="1"/>
</dbReference>
<name>A0A9P9INC6_9PLEO</name>
<evidence type="ECO:0008006" key="9">
    <source>
        <dbReference type="Google" id="ProtNLM"/>
    </source>
</evidence>
<keyword evidence="4 6" id="KW-0732">Signal</keyword>
<keyword evidence="3" id="KW-0964">Secreted</keyword>
<comment type="subcellular location">
    <subcellularLocation>
        <location evidence="1">Secreted</location>
        <location evidence="1">Cell wall</location>
    </subcellularLocation>
</comment>
<dbReference type="GO" id="GO:0009986">
    <property type="term" value="C:cell surface"/>
    <property type="evidence" value="ECO:0007669"/>
    <property type="project" value="TreeGrafter"/>
</dbReference>
<dbReference type="InterPro" id="IPR051648">
    <property type="entry name" value="CWI-Assembly_Regulator"/>
</dbReference>
<sequence>MSPLSRFALSTLAAAGVAFAQTPTGCSNSGTTTIENAAQATQLARCSTFSGSIAVATGTAESIRFDGTLKIVTGDLIVGGNANIKAVGSSSIEEIGGFANISNNPALEDISFAKLKKVKRLQMVALPKLEVLGFTAEINEADEVRIENTGLTSLKGLNLTSVGTFFLAANPKIEELDMKLTNVTTLLELSYNNEFVNVSLPFLTEAGNITLRNCSSAELPLLTKTRGRLGLYGNGMISFAAPNLTEVQGALAIVSNTQLANLSLPRLTTVREVIQIANNTKLQKIDLPSLESVRGAFDFNGNFSEVSTPKLGQVKGAFNLQSTGDVQGTCDSFYKPLSTQRKIEGGYTCVGQVVNPGGEGSKPTPTSGNTKKTGAASAVNFVPEALFAGLAAAFFL</sequence>
<dbReference type="GO" id="GO:0031505">
    <property type="term" value="P:fungal-type cell wall organization"/>
    <property type="evidence" value="ECO:0007669"/>
    <property type="project" value="TreeGrafter"/>
</dbReference>
<keyword evidence="8" id="KW-1185">Reference proteome</keyword>
<evidence type="ECO:0000256" key="2">
    <source>
        <dbReference type="ARBA" id="ARBA00022512"/>
    </source>
</evidence>
<comment type="caution">
    <text evidence="7">The sequence shown here is derived from an EMBL/GenBank/DDBJ whole genome shotgun (WGS) entry which is preliminary data.</text>
</comment>
<dbReference type="SUPFAM" id="SSF52058">
    <property type="entry name" value="L domain-like"/>
    <property type="match status" value="2"/>
</dbReference>